<organism evidence="1 2">
    <name type="scientific">Gossypium arboreum</name>
    <name type="common">Tree cotton</name>
    <name type="synonym">Gossypium nanking</name>
    <dbReference type="NCBI Taxonomy" id="29729"/>
    <lineage>
        <taxon>Eukaryota</taxon>
        <taxon>Viridiplantae</taxon>
        <taxon>Streptophyta</taxon>
        <taxon>Embryophyta</taxon>
        <taxon>Tracheophyta</taxon>
        <taxon>Spermatophyta</taxon>
        <taxon>Magnoliopsida</taxon>
        <taxon>eudicotyledons</taxon>
        <taxon>Gunneridae</taxon>
        <taxon>Pentapetalae</taxon>
        <taxon>rosids</taxon>
        <taxon>malvids</taxon>
        <taxon>Malvales</taxon>
        <taxon>Malvaceae</taxon>
        <taxon>Malvoideae</taxon>
        <taxon>Gossypium</taxon>
    </lineage>
</organism>
<protein>
    <submittedName>
        <fullName evidence="1">Uncharacterized protein</fullName>
    </submittedName>
</protein>
<reference evidence="1 2" key="1">
    <citation type="submission" date="2023-03" db="EMBL/GenBank/DDBJ databases">
        <title>WGS of Gossypium arboreum.</title>
        <authorList>
            <person name="Yu D."/>
        </authorList>
    </citation>
    <scope>NUCLEOTIDE SEQUENCE [LARGE SCALE GENOMIC DNA]</scope>
    <source>
        <tissue evidence="1">Leaf</tissue>
    </source>
</reference>
<accession>A0ABR0NJD9</accession>
<evidence type="ECO:0000313" key="2">
    <source>
        <dbReference type="Proteomes" id="UP001358586"/>
    </source>
</evidence>
<gene>
    <name evidence="1" type="ORF">PVK06_036054</name>
</gene>
<comment type="caution">
    <text evidence="1">The sequence shown here is derived from an EMBL/GenBank/DDBJ whole genome shotgun (WGS) entry which is preliminary data.</text>
</comment>
<sequence>MMCEALGLIKGTLWCSSINVRMTNGGMGGEIGKKENEISLRFCHPRLLGANCDMQSSGPYEWDTLVFEYQDYKEVIQQLFVPNGT</sequence>
<proteinExistence type="predicted"/>
<dbReference type="Proteomes" id="UP001358586">
    <property type="component" value="Chromosome 10"/>
</dbReference>
<keyword evidence="2" id="KW-1185">Reference proteome</keyword>
<name>A0ABR0NJD9_GOSAR</name>
<evidence type="ECO:0000313" key="1">
    <source>
        <dbReference type="EMBL" id="KAK5794807.1"/>
    </source>
</evidence>
<dbReference type="EMBL" id="JARKNE010000010">
    <property type="protein sequence ID" value="KAK5794807.1"/>
    <property type="molecule type" value="Genomic_DNA"/>
</dbReference>